<dbReference type="EMBL" id="CP006745">
    <property type="protein sequence ID" value="AHC73344.1"/>
    <property type="molecule type" value="Genomic_DNA"/>
</dbReference>
<name>V9TR31_9PROT</name>
<keyword evidence="6 8" id="KW-1133">Transmembrane helix</keyword>
<dbReference type="Pfam" id="PF13231">
    <property type="entry name" value="PMT_2"/>
    <property type="match status" value="1"/>
</dbReference>
<evidence type="ECO:0000256" key="5">
    <source>
        <dbReference type="ARBA" id="ARBA00022692"/>
    </source>
</evidence>
<keyword evidence="5 8" id="KW-0812">Transmembrane</keyword>
<keyword evidence="2" id="KW-1003">Cell membrane</keyword>
<feature type="transmembrane region" description="Helical" evidence="8">
    <location>
        <begin position="255"/>
        <end position="276"/>
    </location>
</feature>
<feature type="transmembrane region" description="Helical" evidence="8">
    <location>
        <begin position="288"/>
        <end position="306"/>
    </location>
</feature>
<evidence type="ECO:0000256" key="4">
    <source>
        <dbReference type="ARBA" id="ARBA00022679"/>
    </source>
</evidence>
<dbReference type="RefSeq" id="WP_025300230.1">
    <property type="nucleotide sequence ID" value="NZ_CP006745.1"/>
</dbReference>
<reference evidence="10 11" key="1">
    <citation type="journal article" date="2013" name="PLoS ONE">
        <title>Bacterial endosymbiosis in a chordate host: long-term co-evolution and conservation of secondary metabolism.</title>
        <authorList>
            <person name="Kwan J.C."/>
            <person name="Schmidt E.W."/>
        </authorList>
    </citation>
    <scope>NUCLEOTIDE SEQUENCE [LARGE SCALE GENOMIC DNA]</scope>
    <source>
        <strain evidence="11">faulkneri L5</strain>
    </source>
</reference>
<keyword evidence="4" id="KW-0808">Transferase</keyword>
<feature type="transmembrane region" description="Helical" evidence="8">
    <location>
        <begin position="196"/>
        <end position="214"/>
    </location>
</feature>
<dbReference type="STRING" id="1401328.P856_106"/>
<keyword evidence="3" id="KW-0328">Glycosyltransferase</keyword>
<sequence length="500" mass="56680">MIATIKLLSRELTCLQKALICVVSLTVIRLYADAFTSLELYSDEAQYWTWAQDLDFGYFANPPLIAWLVAASTGVCGDSESCVRILSPILHAGTALALFWLGQTVANNRVAMWSAIIWITLPYIGFSSLIFSNDVPLLFCWTLAVTFYRCLLNNRAWHFAIATGLSIGVGMLAKYHMIYIFLGIAIHLTLSSRDRWILFNLRGLVIIVLALLILSPNIHWNLTNHFASIVHINDNANLNTGPSQKFQASNLLQCIVEQIAIFGPISFAAFAYQIILWARVKLSKEEQFLISLSIPPLVIITVQACLFRVNANWAVTTYPTATVLVALWLVSSSKRYIRYLLIIPHLFISLTLAIMIANWPKVRISLTDRYFLRLSGWEQIAATSRLDILTNPDLPILMTDQMTMASLLYYMRDQLVVGKSKPGKRAVYIWDWNHHPDNHYELIASYIPATTNLMLILTNRKDISPILNSFEIKKDIRRISITRLGHTKKLGIWLVSKFKG</sequence>
<evidence type="ECO:0000256" key="1">
    <source>
        <dbReference type="ARBA" id="ARBA00004651"/>
    </source>
</evidence>
<evidence type="ECO:0000256" key="8">
    <source>
        <dbReference type="SAM" id="Phobius"/>
    </source>
</evidence>
<evidence type="ECO:0000256" key="2">
    <source>
        <dbReference type="ARBA" id="ARBA00022475"/>
    </source>
</evidence>
<dbReference type="PANTHER" id="PTHR33908">
    <property type="entry name" value="MANNOSYLTRANSFERASE YKCB-RELATED"/>
    <property type="match status" value="1"/>
</dbReference>
<dbReference type="Proteomes" id="UP000018700">
    <property type="component" value="Chromosome"/>
</dbReference>
<dbReference type="KEGG" id="efk:P856_106"/>
<dbReference type="GO" id="GO:0016763">
    <property type="term" value="F:pentosyltransferase activity"/>
    <property type="evidence" value="ECO:0007669"/>
    <property type="project" value="TreeGrafter"/>
</dbReference>
<dbReference type="HOGENOM" id="CLU_016165_3_0_5"/>
<protein>
    <recommendedName>
        <fullName evidence="9">Glycosyltransferase RgtA/B/C/D-like domain-containing protein</fullName>
    </recommendedName>
</protein>
<evidence type="ECO:0000313" key="10">
    <source>
        <dbReference type="EMBL" id="AHC73344.1"/>
    </source>
</evidence>
<evidence type="ECO:0000256" key="6">
    <source>
        <dbReference type="ARBA" id="ARBA00022989"/>
    </source>
</evidence>
<dbReference type="GO" id="GO:0009103">
    <property type="term" value="P:lipopolysaccharide biosynthetic process"/>
    <property type="evidence" value="ECO:0007669"/>
    <property type="project" value="UniProtKB-ARBA"/>
</dbReference>
<keyword evidence="7 8" id="KW-0472">Membrane</keyword>
<dbReference type="PANTHER" id="PTHR33908:SF11">
    <property type="entry name" value="MEMBRANE PROTEIN"/>
    <property type="match status" value="1"/>
</dbReference>
<proteinExistence type="predicted"/>
<gene>
    <name evidence="10" type="ORF">P856_106</name>
</gene>
<comment type="subcellular location">
    <subcellularLocation>
        <location evidence="1">Cell membrane</location>
        <topology evidence="1">Multi-pass membrane protein</topology>
    </subcellularLocation>
</comment>
<dbReference type="eggNOG" id="COG1807">
    <property type="taxonomic scope" value="Bacteria"/>
</dbReference>
<dbReference type="GO" id="GO:0005886">
    <property type="term" value="C:plasma membrane"/>
    <property type="evidence" value="ECO:0007669"/>
    <property type="project" value="UniProtKB-SubCell"/>
</dbReference>
<feature type="transmembrane region" description="Helical" evidence="8">
    <location>
        <begin position="313"/>
        <end position="330"/>
    </location>
</feature>
<accession>V9TR31</accession>
<evidence type="ECO:0000259" key="9">
    <source>
        <dbReference type="Pfam" id="PF13231"/>
    </source>
</evidence>
<dbReference type="InterPro" id="IPR050297">
    <property type="entry name" value="LipidA_mod_glycosyltrf_83"/>
</dbReference>
<dbReference type="InterPro" id="IPR038731">
    <property type="entry name" value="RgtA/B/C-like"/>
</dbReference>
<feature type="transmembrane region" description="Helical" evidence="8">
    <location>
        <begin position="159"/>
        <end position="190"/>
    </location>
</feature>
<organism evidence="10 11">
    <name type="scientific">Candidatus Endolissoclinum faulkneri L5</name>
    <dbReference type="NCBI Taxonomy" id="1401328"/>
    <lineage>
        <taxon>Bacteria</taxon>
        <taxon>Pseudomonadati</taxon>
        <taxon>Pseudomonadota</taxon>
        <taxon>Alphaproteobacteria</taxon>
        <taxon>Rhodospirillales</taxon>
        <taxon>Rhodospirillaceae</taxon>
        <taxon>Candidatus Endolissoclinum</taxon>
    </lineage>
</organism>
<evidence type="ECO:0000256" key="3">
    <source>
        <dbReference type="ARBA" id="ARBA00022676"/>
    </source>
</evidence>
<feature type="transmembrane region" description="Helical" evidence="8">
    <location>
        <begin position="110"/>
        <end position="129"/>
    </location>
</feature>
<keyword evidence="11" id="KW-1185">Reference proteome</keyword>
<dbReference type="OrthoDB" id="9811222at2"/>
<dbReference type="AlphaFoldDB" id="V9TR31"/>
<evidence type="ECO:0000313" key="11">
    <source>
        <dbReference type="Proteomes" id="UP000018700"/>
    </source>
</evidence>
<evidence type="ECO:0000256" key="7">
    <source>
        <dbReference type="ARBA" id="ARBA00023136"/>
    </source>
</evidence>
<feature type="transmembrane region" description="Helical" evidence="8">
    <location>
        <begin position="336"/>
        <end position="359"/>
    </location>
</feature>
<feature type="domain" description="Glycosyltransferase RgtA/B/C/D-like" evidence="9">
    <location>
        <begin position="61"/>
        <end position="220"/>
    </location>
</feature>